<dbReference type="AlphaFoldDB" id="X1N313"/>
<sequence>DEDKLKEILKIKSVMTYLIENDWLSTDKNLAKTLMQNIGLLKNEVAINEIAWMGTKADSADEWLELYNNTQENIDLSNWKLAVKDKFEINLSGTIPAQGFYLLENNESAVSDIEADLIFKISFNLSSSTGSPINIFIIKSLVSEFFNRQSITPILLSGGQVS</sequence>
<gene>
    <name evidence="2" type="ORF">S06H3_24026</name>
</gene>
<evidence type="ECO:0000259" key="1">
    <source>
        <dbReference type="PROSITE" id="PS51841"/>
    </source>
</evidence>
<comment type="caution">
    <text evidence="2">The sequence shown here is derived from an EMBL/GenBank/DDBJ whole genome shotgun (WGS) entry which is preliminary data.</text>
</comment>
<dbReference type="InterPro" id="IPR036415">
    <property type="entry name" value="Lamin_tail_dom_sf"/>
</dbReference>
<accession>X1N313</accession>
<reference evidence="2" key="1">
    <citation type="journal article" date="2014" name="Front. Microbiol.">
        <title>High frequency of phylogenetically diverse reductive dehalogenase-homologous genes in deep subseafloor sedimentary metagenomes.</title>
        <authorList>
            <person name="Kawai M."/>
            <person name="Futagami T."/>
            <person name="Toyoda A."/>
            <person name="Takaki Y."/>
            <person name="Nishi S."/>
            <person name="Hori S."/>
            <person name="Arai W."/>
            <person name="Tsubouchi T."/>
            <person name="Morono Y."/>
            <person name="Uchiyama I."/>
            <person name="Ito T."/>
            <person name="Fujiyama A."/>
            <person name="Inagaki F."/>
            <person name="Takami H."/>
        </authorList>
    </citation>
    <scope>NUCLEOTIDE SEQUENCE</scope>
    <source>
        <strain evidence="2">Expedition CK06-06</strain>
    </source>
</reference>
<feature type="non-terminal residue" evidence="2">
    <location>
        <position position="162"/>
    </location>
</feature>
<organism evidence="2">
    <name type="scientific">marine sediment metagenome</name>
    <dbReference type="NCBI Taxonomy" id="412755"/>
    <lineage>
        <taxon>unclassified sequences</taxon>
        <taxon>metagenomes</taxon>
        <taxon>ecological metagenomes</taxon>
    </lineage>
</organism>
<dbReference type="EMBL" id="BARV01013223">
    <property type="protein sequence ID" value="GAI12969.1"/>
    <property type="molecule type" value="Genomic_DNA"/>
</dbReference>
<dbReference type="InterPro" id="IPR001322">
    <property type="entry name" value="Lamin_tail_dom"/>
</dbReference>
<dbReference type="Pfam" id="PF00932">
    <property type="entry name" value="LTD"/>
    <property type="match status" value="1"/>
</dbReference>
<evidence type="ECO:0000313" key="2">
    <source>
        <dbReference type="EMBL" id="GAI12969.1"/>
    </source>
</evidence>
<feature type="non-terminal residue" evidence="2">
    <location>
        <position position="1"/>
    </location>
</feature>
<feature type="domain" description="LTD" evidence="1">
    <location>
        <begin position="31"/>
        <end position="162"/>
    </location>
</feature>
<proteinExistence type="predicted"/>
<dbReference type="SUPFAM" id="SSF74853">
    <property type="entry name" value="Lamin A/C globular tail domain"/>
    <property type="match status" value="1"/>
</dbReference>
<protein>
    <recommendedName>
        <fullName evidence="1">LTD domain-containing protein</fullName>
    </recommendedName>
</protein>
<dbReference type="PROSITE" id="PS51841">
    <property type="entry name" value="LTD"/>
    <property type="match status" value="1"/>
</dbReference>
<dbReference type="Gene3D" id="2.60.40.1260">
    <property type="entry name" value="Lamin Tail domain"/>
    <property type="match status" value="1"/>
</dbReference>
<name>X1N313_9ZZZZ</name>